<dbReference type="InterPro" id="IPR038763">
    <property type="entry name" value="DHH_sf"/>
</dbReference>
<evidence type="ECO:0000256" key="3">
    <source>
        <dbReference type="ARBA" id="ARBA00022722"/>
    </source>
</evidence>
<evidence type="ECO:0000256" key="1">
    <source>
        <dbReference type="ARBA" id="ARBA00005915"/>
    </source>
</evidence>
<dbReference type="Pfam" id="PF17768">
    <property type="entry name" value="RecJ_OB"/>
    <property type="match status" value="1"/>
</dbReference>
<keyword evidence="4" id="KW-0378">Hydrolase</keyword>
<organism evidence="10 11">
    <name type="scientific">Iocasia fonsfrigidae</name>
    <dbReference type="NCBI Taxonomy" id="2682810"/>
    <lineage>
        <taxon>Bacteria</taxon>
        <taxon>Bacillati</taxon>
        <taxon>Bacillota</taxon>
        <taxon>Clostridia</taxon>
        <taxon>Halanaerobiales</taxon>
        <taxon>Halanaerobiaceae</taxon>
        <taxon>Iocasia</taxon>
    </lineage>
</organism>
<evidence type="ECO:0000313" key="11">
    <source>
        <dbReference type="Proteomes" id="UP000665020"/>
    </source>
</evidence>
<proteinExistence type="inferred from homology"/>
<evidence type="ECO:0000313" key="10">
    <source>
        <dbReference type="EMBL" id="QTL97552.1"/>
    </source>
</evidence>
<dbReference type="Pfam" id="PF01368">
    <property type="entry name" value="DHH"/>
    <property type="match status" value="1"/>
</dbReference>
<sequence>MKTAINYQKDIYIPEWLERELDGNQLLARILLQRGINTQEKVKRFLDPEHYQATVPAEFPGMEEAVDRILTAVKAKKKICIYGDYDVDGVTSTVILLDLLNKIKGQAVYHLPDRFKEGYGMNKAVLRRLAGEVDLIITCDCGISNQEEIALAKELGLEVIVTDHHQLPDKLPLADLILSAKLLAEDHQAFNIPGAGMAYFLAVAILNKLGIAEESKDFLDLLSMAIVADVVPLLEENRYLLQLGLPELVNTKRPGLIELFKVAGIADPQNMTEEDIAFRIAPRLNSAGRILKADLAVELLLADEEFLARKKAIELEAVNQRRKKLQDKVIEEALEMLGENRDRKSIVLYRPHWKQGVIGIAAGRLCEDYQVPVLLMCQKDDGQTVTGSARSIPSINIIQQLKECKRYLTKYGGHAGAAGFSLQRDNLTGFSKNISSLLAKELAEKETDRVIDIDGELSLDKVGKKDYYALRRLAPFGEQNPKPKFIAYDTELIHSRTTSGDRHLRLILAQNGVQHSAIWWWAGKKKLAKKVDLIYSLDINDFQGERILQLLVDDILTENRQVEKVVEKSNGLEFELLDYRNWQGKKLELPVFADAAYYYEGINKIKDKEIINRYQLTDKKSLVLLSCPPSLEIFRELIYANRPAKLVLAFSKADITGSTFLQQLTGLIKYIINKKGGQLDVYQIAVLTGQLESTIVAGLQYLEAKGYISLNSFNPRYYIVRNGEGKVKHENKMYLKNIKDLISETRSFIKYILSMDLSIIKNLIG</sequence>
<dbReference type="InterPro" id="IPR004610">
    <property type="entry name" value="RecJ"/>
</dbReference>
<dbReference type="InterPro" id="IPR003156">
    <property type="entry name" value="DHHA1_dom"/>
</dbReference>
<keyword evidence="3" id="KW-0540">Nuclease</keyword>
<comment type="similarity">
    <text evidence="1">Belongs to the RecJ family.</text>
</comment>
<evidence type="ECO:0000256" key="6">
    <source>
        <dbReference type="SAM" id="Coils"/>
    </source>
</evidence>
<dbReference type="Proteomes" id="UP000665020">
    <property type="component" value="Chromosome"/>
</dbReference>
<dbReference type="InterPro" id="IPR051673">
    <property type="entry name" value="SSDNA_exonuclease_RecJ"/>
</dbReference>
<evidence type="ECO:0000256" key="2">
    <source>
        <dbReference type="ARBA" id="ARBA00019841"/>
    </source>
</evidence>
<dbReference type="GO" id="GO:0003676">
    <property type="term" value="F:nucleic acid binding"/>
    <property type="evidence" value="ECO:0007669"/>
    <property type="project" value="InterPro"/>
</dbReference>
<dbReference type="KEGG" id="ifn:GM661_05930"/>
<dbReference type="Gene3D" id="3.90.1640.30">
    <property type="match status" value="1"/>
</dbReference>
<gene>
    <name evidence="10" type="primary">recJ</name>
    <name evidence="10" type="ORF">GM661_05930</name>
</gene>
<evidence type="ECO:0000256" key="5">
    <source>
        <dbReference type="ARBA" id="ARBA00022839"/>
    </source>
</evidence>
<dbReference type="PANTHER" id="PTHR30255">
    <property type="entry name" value="SINGLE-STRANDED-DNA-SPECIFIC EXONUCLEASE RECJ"/>
    <property type="match status" value="1"/>
</dbReference>
<dbReference type="NCBIfam" id="TIGR00644">
    <property type="entry name" value="recJ"/>
    <property type="match status" value="1"/>
</dbReference>
<name>A0A8A7KI50_9FIRM</name>
<evidence type="ECO:0000256" key="4">
    <source>
        <dbReference type="ARBA" id="ARBA00022801"/>
    </source>
</evidence>
<protein>
    <recommendedName>
        <fullName evidence="2">Single-stranded-DNA-specific exonuclease RecJ</fullName>
    </recommendedName>
</protein>
<keyword evidence="5 10" id="KW-0269">Exonuclease</keyword>
<accession>A0A8A7KI50</accession>
<feature type="domain" description="DDH" evidence="7">
    <location>
        <begin position="78"/>
        <end position="226"/>
    </location>
</feature>
<dbReference type="SUPFAM" id="SSF64182">
    <property type="entry name" value="DHH phosphoesterases"/>
    <property type="match status" value="1"/>
</dbReference>
<dbReference type="Gene3D" id="3.10.310.30">
    <property type="match status" value="1"/>
</dbReference>
<feature type="domain" description="RecJ OB" evidence="9">
    <location>
        <begin position="453"/>
        <end position="554"/>
    </location>
</feature>
<feature type="coiled-coil region" evidence="6">
    <location>
        <begin position="308"/>
        <end position="335"/>
    </location>
</feature>
<dbReference type="GO" id="GO:0006281">
    <property type="term" value="P:DNA repair"/>
    <property type="evidence" value="ECO:0007669"/>
    <property type="project" value="InterPro"/>
</dbReference>
<feature type="domain" description="DHHA1" evidence="8">
    <location>
        <begin position="346"/>
        <end position="439"/>
    </location>
</feature>
<dbReference type="RefSeq" id="WP_230869185.1">
    <property type="nucleotide sequence ID" value="NZ_CP046640.1"/>
</dbReference>
<dbReference type="EMBL" id="CP046640">
    <property type="protein sequence ID" value="QTL97552.1"/>
    <property type="molecule type" value="Genomic_DNA"/>
</dbReference>
<reference evidence="10" key="1">
    <citation type="submission" date="2019-12" db="EMBL/GenBank/DDBJ databases">
        <authorList>
            <person name="zhang j."/>
            <person name="sun C.M."/>
        </authorList>
    </citation>
    <scope>NUCLEOTIDE SEQUENCE</scope>
    <source>
        <strain evidence="10">NS-1</strain>
    </source>
</reference>
<evidence type="ECO:0000259" key="9">
    <source>
        <dbReference type="Pfam" id="PF17768"/>
    </source>
</evidence>
<evidence type="ECO:0000259" key="8">
    <source>
        <dbReference type="Pfam" id="PF02272"/>
    </source>
</evidence>
<dbReference type="GO" id="GO:0008409">
    <property type="term" value="F:5'-3' exonuclease activity"/>
    <property type="evidence" value="ECO:0007669"/>
    <property type="project" value="InterPro"/>
</dbReference>
<dbReference type="PANTHER" id="PTHR30255:SF2">
    <property type="entry name" value="SINGLE-STRANDED-DNA-SPECIFIC EXONUCLEASE RECJ"/>
    <property type="match status" value="1"/>
</dbReference>
<dbReference type="GO" id="GO:0006310">
    <property type="term" value="P:DNA recombination"/>
    <property type="evidence" value="ECO:0007669"/>
    <property type="project" value="InterPro"/>
</dbReference>
<keyword evidence="6" id="KW-0175">Coiled coil</keyword>
<dbReference type="InterPro" id="IPR041122">
    <property type="entry name" value="RecJ_OB"/>
</dbReference>
<keyword evidence="11" id="KW-1185">Reference proteome</keyword>
<dbReference type="InterPro" id="IPR001667">
    <property type="entry name" value="DDH_dom"/>
</dbReference>
<evidence type="ECO:0000259" key="7">
    <source>
        <dbReference type="Pfam" id="PF01368"/>
    </source>
</evidence>
<dbReference type="Pfam" id="PF02272">
    <property type="entry name" value="DHHA1"/>
    <property type="match status" value="1"/>
</dbReference>
<dbReference type="AlphaFoldDB" id="A0A8A7KI50"/>